<keyword evidence="8" id="KW-1185">Reference proteome</keyword>
<feature type="transmembrane region" description="Helical" evidence="6">
    <location>
        <begin position="308"/>
        <end position="331"/>
    </location>
</feature>
<dbReference type="InterPro" id="IPR050833">
    <property type="entry name" value="Poly_Biosynth_Transport"/>
</dbReference>
<feature type="transmembrane region" description="Helical" evidence="6">
    <location>
        <begin position="37"/>
        <end position="52"/>
    </location>
</feature>
<keyword evidence="2" id="KW-1003">Cell membrane</keyword>
<evidence type="ECO:0000256" key="1">
    <source>
        <dbReference type="ARBA" id="ARBA00004651"/>
    </source>
</evidence>
<proteinExistence type="predicted"/>
<dbReference type="AlphaFoldDB" id="A0A173LIX2"/>
<feature type="transmembrane region" description="Helical" evidence="6">
    <location>
        <begin position="198"/>
        <end position="219"/>
    </location>
</feature>
<feature type="transmembrane region" description="Helical" evidence="6">
    <location>
        <begin position="169"/>
        <end position="191"/>
    </location>
</feature>
<dbReference type="PANTHER" id="PTHR30250:SF11">
    <property type="entry name" value="O-ANTIGEN TRANSPORTER-RELATED"/>
    <property type="match status" value="1"/>
</dbReference>
<feature type="transmembrane region" description="Helical" evidence="6">
    <location>
        <begin position="375"/>
        <end position="397"/>
    </location>
</feature>
<keyword evidence="5 6" id="KW-0472">Membrane</keyword>
<evidence type="ECO:0000313" key="8">
    <source>
        <dbReference type="Proteomes" id="UP000186104"/>
    </source>
</evidence>
<reference evidence="7 8" key="1">
    <citation type="submission" date="2016-06" db="EMBL/GenBank/DDBJ databases">
        <title>Complete genome sequence of a saline-alkali tolerant type strain Dietzia timorensis ID05-A0528T.</title>
        <authorList>
            <person name="Wu X."/>
        </authorList>
    </citation>
    <scope>NUCLEOTIDE SEQUENCE [LARGE SCALE GENOMIC DNA]</scope>
    <source>
        <strain evidence="7 8">ID05-A0528</strain>
    </source>
</reference>
<evidence type="ECO:0000313" key="7">
    <source>
        <dbReference type="EMBL" id="ANI91401.1"/>
    </source>
</evidence>
<dbReference type="KEGG" id="dtm:BJL86_0599"/>
<dbReference type="RefSeq" id="WP_156896120.1">
    <property type="nucleotide sequence ID" value="NZ_CP015961.1"/>
</dbReference>
<dbReference type="Proteomes" id="UP000186104">
    <property type="component" value="Chromosome"/>
</dbReference>
<dbReference type="GO" id="GO:0005886">
    <property type="term" value="C:plasma membrane"/>
    <property type="evidence" value="ECO:0007669"/>
    <property type="project" value="UniProtKB-SubCell"/>
</dbReference>
<sequence>MRSMTLATLFAALSGFVILPIAGRALGAENVDGFQAFWALFFALGGVANGLMQETTRAVRSATTVTGATGAAGAAGAAGATDRGIAQSANGATAIHEIAVGPESGLAAGRAIAAPSSTPTYPLARTYPLPRTRNLLWSGLAVGLALATLVALSGPAWHSLGLDPHGGAAVAILAAGICSFSLQAAVAGALSGTQRWNIYAVLLTIDAGLRLLAALAAWALGVPHLAFEITTVVGALTWIGMVAALPAVREALRSPIDVGPGKFWTSTIQAMAAGAGTSVMVTGFPLLVTATAGAGDDRVLMGATINAILLTRAPLLVPLTSFQSAIIVWFVERREQGLRALGIPFSAVIGVGVVGAAAAWIVADPIVRLIYGDEFGLPGAVFAGLTAASVGTAALMISGNAALAFERHAVFNIGWWVAVAASVGLLLVLPLELDTRATLALLAGPIVGAVVHCLGIAAGARTARREAAAGAH</sequence>
<name>A0A173LIX2_9ACTN</name>
<dbReference type="EMBL" id="CP015961">
    <property type="protein sequence ID" value="ANI91401.1"/>
    <property type="molecule type" value="Genomic_DNA"/>
</dbReference>
<evidence type="ECO:0000256" key="6">
    <source>
        <dbReference type="SAM" id="Phobius"/>
    </source>
</evidence>
<evidence type="ECO:0000256" key="4">
    <source>
        <dbReference type="ARBA" id="ARBA00022989"/>
    </source>
</evidence>
<organism evidence="7 8">
    <name type="scientific">Dietzia timorensis</name>
    <dbReference type="NCBI Taxonomy" id="499555"/>
    <lineage>
        <taxon>Bacteria</taxon>
        <taxon>Bacillati</taxon>
        <taxon>Actinomycetota</taxon>
        <taxon>Actinomycetes</taxon>
        <taxon>Mycobacteriales</taxon>
        <taxon>Dietziaceae</taxon>
        <taxon>Dietzia</taxon>
    </lineage>
</organism>
<evidence type="ECO:0000256" key="5">
    <source>
        <dbReference type="ARBA" id="ARBA00023136"/>
    </source>
</evidence>
<feature type="transmembrane region" description="Helical" evidence="6">
    <location>
        <begin position="437"/>
        <end position="458"/>
    </location>
</feature>
<evidence type="ECO:0008006" key="9">
    <source>
        <dbReference type="Google" id="ProtNLM"/>
    </source>
</evidence>
<accession>A0A173LIX2</accession>
<keyword evidence="3 6" id="KW-0812">Transmembrane</keyword>
<protein>
    <recommendedName>
        <fullName evidence="9">Polysaccharide biosynthesis protein</fullName>
    </recommendedName>
</protein>
<keyword evidence="4 6" id="KW-1133">Transmembrane helix</keyword>
<feature type="transmembrane region" description="Helical" evidence="6">
    <location>
        <begin position="343"/>
        <end position="363"/>
    </location>
</feature>
<feature type="transmembrane region" description="Helical" evidence="6">
    <location>
        <begin position="135"/>
        <end position="157"/>
    </location>
</feature>
<gene>
    <name evidence="7" type="ORF">BJL86_0599</name>
</gene>
<feature type="transmembrane region" description="Helical" evidence="6">
    <location>
        <begin position="225"/>
        <end position="248"/>
    </location>
</feature>
<dbReference type="PANTHER" id="PTHR30250">
    <property type="entry name" value="PST FAMILY PREDICTED COLANIC ACID TRANSPORTER"/>
    <property type="match status" value="1"/>
</dbReference>
<dbReference type="OrthoDB" id="4382106at2"/>
<feature type="transmembrane region" description="Helical" evidence="6">
    <location>
        <begin position="268"/>
        <end position="288"/>
    </location>
</feature>
<comment type="subcellular location">
    <subcellularLocation>
        <location evidence="1">Cell membrane</location>
        <topology evidence="1">Multi-pass membrane protein</topology>
    </subcellularLocation>
</comment>
<evidence type="ECO:0000256" key="2">
    <source>
        <dbReference type="ARBA" id="ARBA00022475"/>
    </source>
</evidence>
<feature type="transmembrane region" description="Helical" evidence="6">
    <location>
        <begin position="409"/>
        <end position="431"/>
    </location>
</feature>
<evidence type="ECO:0000256" key="3">
    <source>
        <dbReference type="ARBA" id="ARBA00022692"/>
    </source>
</evidence>
<dbReference type="STRING" id="499555.BJL86_0599"/>